<accession>M3A2K6</accession>
<comment type="similarity">
    <text evidence="9">Belongs to the Tom5 family.</text>
</comment>
<evidence type="ECO:0000256" key="2">
    <source>
        <dbReference type="ARBA" id="ARBA00022448"/>
    </source>
</evidence>
<evidence type="ECO:0000256" key="4">
    <source>
        <dbReference type="ARBA" id="ARBA00022787"/>
    </source>
</evidence>
<dbReference type="Pfam" id="PF10642">
    <property type="entry name" value="Tom5"/>
    <property type="match status" value="1"/>
</dbReference>
<keyword evidence="3" id="KW-0812">Transmembrane</keyword>
<dbReference type="GO" id="GO:0006626">
    <property type="term" value="P:protein targeting to mitochondrion"/>
    <property type="evidence" value="ECO:0007669"/>
    <property type="project" value="UniProtKB-ARBA"/>
</dbReference>
<dbReference type="EMBL" id="KB446556">
    <property type="protein sequence ID" value="EME85409.1"/>
    <property type="molecule type" value="Genomic_DNA"/>
</dbReference>
<evidence type="ECO:0000313" key="11">
    <source>
        <dbReference type="Proteomes" id="UP000016932"/>
    </source>
</evidence>
<proteinExistence type="inferred from homology"/>
<evidence type="ECO:0000256" key="3">
    <source>
        <dbReference type="ARBA" id="ARBA00022692"/>
    </source>
</evidence>
<evidence type="ECO:0000256" key="1">
    <source>
        <dbReference type="ARBA" id="ARBA00004572"/>
    </source>
</evidence>
<keyword evidence="2" id="KW-0813">Transport</keyword>
<keyword evidence="8" id="KW-0472">Membrane</keyword>
<dbReference type="HOGENOM" id="CLU_400162_0_0_1"/>
<dbReference type="AlphaFoldDB" id="M3A2K6"/>
<sequence>MWWVILLVRYCGRRDRQLRKRQAQADLGSCFDVGSRKIHFTSPHKKSSPKLPSCSAVVSYAFNLSRHNGLTTTPAPPLPSAEELQAQEQAAKATMLQMVSACVVLYFYLSAFRSRCGRERQGVKEDTIRWSSVDEDTRLSVRDIIIVRKGGKHFYYSPRHQNLCEEDTSDNMGLAMNRKRRSPRTTRGRWAESKAFCRPLDQDHEDGFTPSTFHSTHPLPAFSLRYPMSLEEQLRATALSFRSHSDPPTANDCLSLQPAWYPKWPHRTSSLKELPLPPAACFGAPKNFIRHLHLAADRKVGLRAELLDRIGDTIALQNLVGAFGAAENFLLIGDSQADDESEQRPDDHIREHDVGTVVNIQLTLARALATTPWTSLYDTEMERTPYCYTSLKMEYAYYKWSSLQECCSLQARHLTGDPDSRKLQGAYFCDLALPTTAQYARKPTSRGPRTRQAEPRGNNLELFSQTRAKRVQGCCSELPNSIFHSMYDIELQLPGPEYSGSRGTVAKLSWASPSTLGHNDPLQVHIEPMNGLRRLLPQARRNFNLLFPRYNVACQVADMTNEHSEVSLIISQQIDFLPKAASQATAPSYHTHRIHIPLAAGRLSKEFPAFQATTLAYTIIDISCFCSGGPERRWRSGAHIKIPQPDKSNIAAVMSRIRICSGRSSGHVYLDYFYLFGGLDDTPARTVD</sequence>
<keyword evidence="4" id="KW-1000">Mitochondrion outer membrane</keyword>
<gene>
    <name evidence="10" type="ORF">MYCFIDRAFT_171335</name>
</gene>
<evidence type="ECO:0000256" key="5">
    <source>
        <dbReference type="ARBA" id="ARBA00022927"/>
    </source>
</evidence>
<protein>
    <submittedName>
        <fullName evidence="10">Uncharacterized protein</fullName>
    </submittedName>
</protein>
<keyword evidence="11" id="KW-1185">Reference proteome</keyword>
<dbReference type="VEuPathDB" id="FungiDB:MYCFIDRAFT_171335"/>
<evidence type="ECO:0000313" key="10">
    <source>
        <dbReference type="EMBL" id="EME85409.1"/>
    </source>
</evidence>
<keyword evidence="7" id="KW-0496">Mitochondrion</keyword>
<dbReference type="Proteomes" id="UP000016932">
    <property type="component" value="Unassembled WGS sequence"/>
</dbReference>
<keyword evidence="5" id="KW-0653">Protein transport</keyword>
<name>M3A2K6_PSEFD</name>
<dbReference type="GeneID" id="19332616"/>
<dbReference type="KEGG" id="pfj:MYCFIDRAFT_171335"/>
<evidence type="ECO:0000256" key="8">
    <source>
        <dbReference type="ARBA" id="ARBA00023136"/>
    </source>
</evidence>
<organism evidence="10 11">
    <name type="scientific">Pseudocercospora fijiensis (strain CIRAD86)</name>
    <name type="common">Black leaf streak disease fungus</name>
    <name type="synonym">Mycosphaerella fijiensis</name>
    <dbReference type="NCBI Taxonomy" id="383855"/>
    <lineage>
        <taxon>Eukaryota</taxon>
        <taxon>Fungi</taxon>
        <taxon>Dikarya</taxon>
        <taxon>Ascomycota</taxon>
        <taxon>Pezizomycotina</taxon>
        <taxon>Dothideomycetes</taxon>
        <taxon>Dothideomycetidae</taxon>
        <taxon>Mycosphaerellales</taxon>
        <taxon>Mycosphaerellaceae</taxon>
        <taxon>Pseudocercospora</taxon>
    </lineage>
</organism>
<evidence type="ECO:0000256" key="6">
    <source>
        <dbReference type="ARBA" id="ARBA00022989"/>
    </source>
</evidence>
<dbReference type="InterPro" id="IPR019603">
    <property type="entry name" value="Tom5"/>
</dbReference>
<evidence type="ECO:0000256" key="7">
    <source>
        <dbReference type="ARBA" id="ARBA00023128"/>
    </source>
</evidence>
<evidence type="ECO:0000256" key="9">
    <source>
        <dbReference type="ARBA" id="ARBA00025716"/>
    </source>
</evidence>
<reference evidence="10 11" key="1">
    <citation type="journal article" date="2012" name="PLoS Pathog.">
        <title>Diverse lifestyles and strategies of plant pathogenesis encoded in the genomes of eighteen Dothideomycetes fungi.</title>
        <authorList>
            <person name="Ohm R.A."/>
            <person name="Feau N."/>
            <person name="Henrissat B."/>
            <person name="Schoch C.L."/>
            <person name="Horwitz B.A."/>
            <person name="Barry K.W."/>
            <person name="Condon B.J."/>
            <person name="Copeland A.C."/>
            <person name="Dhillon B."/>
            <person name="Glaser F."/>
            <person name="Hesse C.N."/>
            <person name="Kosti I."/>
            <person name="LaButti K."/>
            <person name="Lindquist E.A."/>
            <person name="Lucas S."/>
            <person name="Salamov A.A."/>
            <person name="Bradshaw R.E."/>
            <person name="Ciuffetti L."/>
            <person name="Hamelin R.C."/>
            <person name="Kema G.H.J."/>
            <person name="Lawrence C."/>
            <person name="Scott J.A."/>
            <person name="Spatafora J.W."/>
            <person name="Turgeon B.G."/>
            <person name="de Wit P.J.G.M."/>
            <person name="Zhong S."/>
            <person name="Goodwin S.B."/>
            <person name="Grigoriev I.V."/>
        </authorList>
    </citation>
    <scope>NUCLEOTIDE SEQUENCE [LARGE SCALE GENOMIC DNA]</scope>
    <source>
        <strain evidence="10 11">CIRAD86</strain>
    </source>
</reference>
<keyword evidence="6" id="KW-1133">Transmembrane helix</keyword>
<comment type="subcellular location">
    <subcellularLocation>
        <location evidence="1">Mitochondrion outer membrane</location>
        <topology evidence="1">Single-pass membrane protein</topology>
    </subcellularLocation>
</comment>
<dbReference type="GO" id="GO:0005741">
    <property type="term" value="C:mitochondrial outer membrane"/>
    <property type="evidence" value="ECO:0007669"/>
    <property type="project" value="UniProtKB-SubCell"/>
</dbReference>
<dbReference type="RefSeq" id="XP_007923028.1">
    <property type="nucleotide sequence ID" value="XM_007924837.1"/>
</dbReference>
<dbReference type="GO" id="GO:0015031">
    <property type="term" value="P:protein transport"/>
    <property type="evidence" value="ECO:0007669"/>
    <property type="project" value="UniProtKB-KW"/>
</dbReference>